<dbReference type="EMBL" id="JADGMS010000008">
    <property type="protein sequence ID" value="KAF9677263.1"/>
    <property type="molecule type" value="Genomic_DNA"/>
</dbReference>
<dbReference type="Proteomes" id="UP000657918">
    <property type="component" value="Chromosome 8"/>
</dbReference>
<comment type="caution">
    <text evidence="1">The sequence shown here is derived from an EMBL/GenBank/DDBJ whole genome shotgun (WGS) entry which is preliminary data.</text>
</comment>
<keyword evidence="2" id="KW-1185">Reference proteome</keyword>
<evidence type="ECO:0000313" key="1">
    <source>
        <dbReference type="EMBL" id="KAF9677263.1"/>
    </source>
</evidence>
<protein>
    <submittedName>
        <fullName evidence="1">Uncharacterized protein</fullName>
    </submittedName>
</protein>
<sequence length="303" mass="33682">MDADGSLTTARDRCSSKFSWPQTYRRSASCLLSNMDANGNVMLNLMSWSGHGTPVNKMWLQYMIADVTPEFKKAMFSLNRNKAHGPDGFSADLFKKSWNIVGEDAVAASACIYGRRIGDNILISKEVVKGYHRKNMPPSCTLEMDLMKAFDSIKVQSFEERVFFDEADAYVAHSMLAVIGFKIGTLPFEMYLDLLMKAGSLRVARVTPLGIGKGFSSLESSLRIKFTTSWEMEKLLNCGGIVGIHMGGKKSLSTSSAPAVVFHRERTSNFIATSSAKETTLCPREPKWRRAMEILPRISSSNQ</sequence>
<dbReference type="OrthoDB" id="1752436at2759"/>
<name>A0A835JW07_9ROSI</name>
<accession>A0A835JW07</accession>
<gene>
    <name evidence="1" type="ORF">SADUNF_Sadunf08G0089800</name>
</gene>
<proteinExistence type="predicted"/>
<organism evidence="1 2">
    <name type="scientific">Salix dunnii</name>
    <dbReference type="NCBI Taxonomy" id="1413687"/>
    <lineage>
        <taxon>Eukaryota</taxon>
        <taxon>Viridiplantae</taxon>
        <taxon>Streptophyta</taxon>
        <taxon>Embryophyta</taxon>
        <taxon>Tracheophyta</taxon>
        <taxon>Spermatophyta</taxon>
        <taxon>Magnoliopsida</taxon>
        <taxon>eudicotyledons</taxon>
        <taxon>Gunneridae</taxon>
        <taxon>Pentapetalae</taxon>
        <taxon>rosids</taxon>
        <taxon>fabids</taxon>
        <taxon>Malpighiales</taxon>
        <taxon>Salicaceae</taxon>
        <taxon>Saliceae</taxon>
        <taxon>Salix</taxon>
    </lineage>
</organism>
<dbReference type="AlphaFoldDB" id="A0A835JW07"/>
<evidence type="ECO:0000313" key="2">
    <source>
        <dbReference type="Proteomes" id="UP000657918"/>
    </source>
</evidence>
<reference evidence="1 2" key="1">
    <citation type="submission" date="2020-10" db="EMBL/GenBank/DDBJ databases">
        <title>Plant Genome Project.</title>
        <authorList>
            <person name="Zhang R.-G."/>
        </authorList>
    </citation>
    <scope>NUCLEOTIDE SEQUENCE [LARGE SCALE GENOMIC DNA]</scope>
    <source>
        <strain evidence="1">FAFU-HL-1</strain>
        <tissue evidence="1">Leaf</tissue>
    </source>
</reference>